<dbReference type="AlphaFoldDB" id="A0A0V1LC70"/>
<sequence>MDRRSSLSLPQSASEYMVSAFSVLRTFCVLQIAEDAFNGSPVCLPRIIRKTTDNRHCVANVWPTTLT</sequence>
<keyword evidence="2" id="KW-1185">Reference proteome</keyword>
<reference evidence="1 2" key="1">
    <citation type="submission" date="2015-05" db="EMBL/GenBank/DDBJ databases">
        <title>Evolution of Trichinella species and genotypes.</title>
        <authorList>
            <person name="Korhonen P.K."/>
            <person name="Edoardo P."/>
            <person name="Giuseppe L.R."/>
            <person name="Gasser R.B."/>
        </authorList>
    </citation>
    <scope>NUCLEOTIDE SEQUENCE [LARGE SCALE GENOMIC DNA]</scope>
    <source>
        <strain evidence="1">ISS10</strain>
    </source>
</reference>
<dbReference type="EMBL" id="JYDW01000081">
    <property type="protein sequence ID" value="KRZ57097.1"/>
    <property type="molecule type" value="Genomic_DNA"/>
</dbReference>
<organism evidence="1 2">
    <name type="scientific">Trichinella nativa</name>
    <dbReference type="NCBI Taxonomy" id="6335"/>
    <lineage>
        <taxon>Eukaryota</taxon>
        <taxon>Metazoa</taxon>
        <taxon>Ecdysozoa</taxon>
        <taxon>Nematoda</taxon>
        <taxon>Enoplea</taxon>
        <taxon>Dorylaimia</taxon>
        <taxon>Trichinellida</taxon>
        <taxon>Trichinellidae</taxon>
        <taxon>Trichinella</taxon>
    </lineage>
</organism>
<dbReference type="Proteomes" id="UP000054721">
    <property type="component" value="Unassembled WGS sequence"/>
</dbReference>
<accession>A0A0V1LC70</accession>
<protein>
    <submittedName>
        <fullName evidence="1">Uncharacterized protein</fullName>
    </submittedName>
</protein>
<proteinExistence type="predicted"/>
<evidence type="ECO:0000313" key="1">
    <source>
        <dbReference type="EMBL" id="KRZ57097.1"/>
    </source>
</evidence>
<name>A0A0V1LC70_9BILA</name>
<evidence type="ECO:0000313" key="2">
    <source>
        <dbReference type="Proteomes" id="UP000054721"/>
    </source>
</evidence>
<gene>
    <name evidence="1" type="ORF">T02_14686</name>
</gene>
<comment type="caution">
    <text evidence="1">The sequence shown here is derived from an EMBL/GenBank/DDBJ whole genome shotgun (WGS) entry which is preliminary data.</text>
</comment>